<dbReference type="Pfam" id="PF10584">
    <property type="entry name" value="Proteasome_A_N"/>
    <property type="match status" value="1"/>
</dbReference>
<keyword evidence="8" id="KW-1185">Reference proteome</keyword>
<comment type="function">
    <text evidence="1">The proteasome is a multicatalytic proteinase complex which is characterized by its ability to cleave peptides with Arg, Phe, Tyr, Leu, and Glu adjacent to the leaving group at neutral or slightly basic pH. The proteasome has an ATP-dependent proteolytic activity.</text>
</comment>
<evidence type="ECO:0000313" key="7">
    <source>
        <dbReference type="EMBL" id="KAJ8613887.1"/>
    </source>
</evidence>
<sequence length="264" mass="29006">MARRYDRNVTTFSPEGRLHQVEYAVEAINNAGTAVGILAVDGVVMAGEKQKVTKLLEAPKSSEKIYKLDSHVATVVAGLTSDANILINEARLAAQRYLYQYGEPIPVEQLVERVCNHKQLYTQYGGQRPFGVKFLFAGHDKHFGYQLYLSDPSGNYSGWKATCMGQNSNAGQSLLKNEYEETMTTDACVKLALKVLHKTMESLTADNLDLFSLKLVDGKMVHTVYAHDTVADLLAVVKEEQEAADRAAEAKAAQTLQSTTTTPA</sequence>
<keyword evidence="5" id="KW-0963">Cytoplasm</keyword>
<dbReference type="InterPro" id="IPR001353">
    <property type="entry name" value="Proteasome_sua/b"/>
</dbReference>
<dbReference type="InterPro" id="IPR029055">
    <property type="entry name" value="Ntn_hydrolases_N"/>
</dbReference>
<dbReference type="PROSITE" id="PS00388">
    <property type="entry name" value="PROTEASOME_ALPHA_1"/>
    <property type="match status" value="1"/>
</dbReference>
<dbReference type="EMBL" id="JAQMWT010000020">
    <property type="protein sequence ID" value="KAJ8613887.1"/>
    <property type="molecule type" value="Genomic_DNA"/>
</dbReference>
<dbReference type="GO" id="GO:0019773">
    <property type="term" value="C:proteasome core complex, alpha-subunit complex"/>
    <property type="evidence" value="ECO:0007669"/>
    <property type="project" value="UniProtKB-UniRule"/>
</dbReference>
<comment type="similarity">
    <text evidence="4 5">Belongs to the peptidase T1A family.</text>
</comment>
<evidence type="ECO:0000313" key="8">
    <source>
        <dbReference type="Proteomes" id="UP001230188"/>
    </source>
</evidence>
<gene>
    <name evidence="7" type="ORF">CTAYLR_008692</name>
</gene>
<comment type="subcellular location">
    <subcellularLocation>
        <location evidence="5">Cytoplasm</location>
    </subcellularLocation>
    <subcellularLocation>
        <location evidence="5">Nucleus</location>
    </subcellularLocation>
</comment>
<proteinExistence type="inferred from homology"/>
<dbReference type="InterPro" id="IPR023332">
    <property type="entry name" value="Proteasome_alpha-type"/>
</dbReference>
<dbReference type="GO" id="GO:0005737">
    <property type="term" value="C:cytoplasm"/>
    <property type="evidence" value="ECO:0007669"/>
    <property type="project" value="UniProtKB-SubCell"/>
</dbReference>
<dbReference type="AlphaFoldDB" id="A0AAD7UP98"/>
<evidence type="ECO:0000256" key="4">
    <source>
        <dbReference type="PROSITE-ProRule" id="PRU00808"/>
    </source>
</evidence>
<comment type="caution">
    <text evidence="7">The sequence shown here is derived from an EMBL/GenBank/DDBJ whole genome shotgun (WGS) entry which is preliminary data.</text>
</comment>
<protein>
    <recommendedName>
        <fullName evidence="5">Proteasome subunit alpha type</fullName>
    </recommendedName>
</protein>
<keyword evidence="2 4" id="KW-0647">Proteasome</keyword>
<organism evidence="7 8">
    <name type="scientific">Chrysophaeum taylorii</name>
    <dbReference type="NCBI Taxonomy" id="2483200"/>
    <lineage>
        <taxon>Eukaryota</taxon>
        <taxon>Sar</taxon>
        <taxon>Stramenopiles</taxon>
        <taxon>Ochrophyta</taxon>
        <taxon>Pelagophyceae</taxon>
        <taxon>Pelagomonadales</taxon>
        <taxon>Pelagomonadaceae</taxon>
        <taxon>Chrysophaeum</taxon>
    </lineage>
</organism>
<dbReference type="Proteomes" id="UP001230188">
    <property type="component" value="Unassembled WGS sequence"/>
</dbReference>
<dbReference type="SUPFAM" id="SSF56235">
    <property type="entry name" value="N-terminal nucleophile aminohydrolases (Ntn hydrolases)"/>
    <property type="match status" value="1"/>
</dbReference>
<reference evidence="7" key="1">
    <citation type="submission" date="2023-01" db="EMBL/GenBank/DDBJ databases">
        <title>Metagenome sequencing of chrysophaentin producing Chrysophaeum taylorii.</title>
        <authorList>
            <person name="Davison J."/>
            <person name="Bewley C."/>
        </authorList>
    </citation>
    <scope>NUCLEOTIDE SEQUENCE</scope>
    <source>
        <strain evidence="7">NIES-1699</strain>
    </source>
</reference>
<dbReference type="GO" id="GO:0005634">
    <property type="term" value="C:nucleus"/>
    <property type="evidence" value="ECO:0007669"/>
    <property type="project" value="UniProtKB-SubCell"/>
</dbReference>
<keyword evidence="3 5" id="KW-0539">Nucleus</keyword>
<dbReference type="Pfam" id="PF00227">
    <property type="entry name" value="Proteasome"/>
    <property type="match status" value="1"/>
</dbReference>
<dbReference type="PANTHER" id="PTHR11599">
    <property type="entry name" value="PROTEASOME SUBUNIT ALPHA/BETA"/>
    <property type="match status" value="1"/>
</dbReference>
<dbReference type="NCBIfam" id="NF003075">
    <property type="entry name" value="PRK03996.1"/>
    <property type="match status" value="1"/>
</dbReference>
<feature type="domain" description="Proteasome alpha-type subunits" evidence="6">
    <location>
        <begin position="5"/>
        <end position="27"/>
    </location>
</feature>
<dbReference type="SMART" id="SM00948">
    <property type="entry name" value="Proteasome_A_N"/>
    <property type="match status" value="1"/>
</dbReference>
<evidence type="ECO:0000256" key="1">
    <source>
        <dbReference type="ARBA" id="ARBA00002000"/>
    </source>
</evidence>
<evidence type="ECO:0000259" key="6">
    <source>
        <dbReference type="PROSITE" id="PS00388"/>
    </source>
</evidence>
<dbReference type="GO" id="GO:0006511">
    <property type="term" value="P:ubiquitin-dependent protein catabolic process"/>
    <property type="evidence" value="ECO:0007669"/>
    <property type="project" value="InterPro"/>
</dbReference>
<evidence type="ECO:0000256" key="3">
    <source>
        <dbReference type="ARBA" id="ARBA00023242"/>
    </source>
</evidence>
<comment type="subunit">
    <text evidence="5">The 26S proteasome consists of a 20S proteasome core and two 19S regulatory subunits.</text>
</comment>
<dbReference type="InterPro" id="IPR050115">
    <property type="entry name" value="Proteasome_alpha"/>
</dbReference>
<name>A0AAD7UP98_9STRA</name>
<accession>A0AAD7UP98</accession>
<dbReference type="Gene3D" id="3.60.20.10">
    <property type="entry name" value="Glutamine Phosphoribosylpyrophosphate, subunit 1, domain 1"/>
    <property type="match status" value="1"/>
</dbReference>
<dbReference type="PROSITE" id="PS51475">
    <property type="entry name" value="PROTEASOME_ALPHA_2"/>
    <property type="match status" value="1"/>
</dbReference>
<dbReference type="InterPro" id="IPR000426">
    <property type="entry name" value="Proteasome_asu_N"/>
</dbReference>
<evidence type="ECO:0000256" key="2">
    <source>
        <dbReference type="ARBA" id="ARBA00022942"/>
    </source>
</evidence>
<evidence type="ECO:0000256" key="5">
    <source>
        <dbReference type="RuleBase" id="RU000551"/>
    </source>
</evidence>
<dbReference type="FunFam" id="3.60.20.10:FF:000031">
    <property type="entry name" value="Proteasome subunit alpha type"/>
    <property type="match status" value="1"/>
</dbReference>